<organism evidence="1">
    <name type="scientific">Mycobacterium riyadhense</name>
    <dbReference type="NCBI Taxonomy" id="486698"/>
    <lineage>
        <taxon>Bacteria</taxon>
        <taxon>Bacillati</taxon>
        <taxon>Actinomycetota</taxon>
        <taxon>Actinomycetes</taxon>
        <taxon>Mycobacteriales</taxon>
        <taxon>Mycobacteriaceae</taxon>
        <taxon>Mycobacterium</taxon>
    </lineage>
</organism>
<evidence type="ECO:0000313" key="1">
    <source>
        <dbReference type="EMBL" id="VTO97543.1"/>
    </source>
</evidence>
<dbReference type="AlphaFoldDB" id="A0A653EJ50"/>
<protein>
    <recommendedName>
        <fullName evidence="2">Nucleotidyl transferase AbiEii toxin, Type IV TA system</fullName>
    </recommendedName>
</protein>
<evidence type="ECO:0008006" key="2">
    <source>
        <dbReference type="Google" id="ProtNLM"/>
    </source>
</evidence>
<gene>
    <name evidence="1" type="ORF">BIN_B_02124</name>
</gene>
<accession>A0A653EJ50</accession>
<dbReference type="EMBL" id="LR589080">
    <property type="protein sequence ID" value="VTO97543.1"/>
    <property type="molecule type" value="Genomic_DNA"/>
</dbReference>
<sequence>MSHERFDSRLAALLRTLTPKTKQPASAAVLNQWIAQAEGKLGQEAKGCRLGWLVASSVAVACVQRAIDADGRQLFLLKGGTLLQHRLPATTRPTKDVDGLVRGDLDAFLLALEDALAEPWGPLTLRRGEVEVVNAPTKIIKPRRFDIVIALRGVTWRRIQFEVSPDESGIGQDFEVIDPPPLSGFGLPDPDTLVGIAMRFQIAQKMHAVSDPHEPPDSINDRARDVVDLLLLRDLAAETGSPSLAEIHAAGSALFQARADEAKQLGLPARKRKWPPTVVGHAHWGNDYKRAAASASIELSLDAAVAAISAWIGQVDQA</sequence>
<proteinExistence type="predicted"/>
<reference evidence="1" key="1">
    <citation type="submission" date="2019-05" db="EMBL/GenBank/DDBJ databases">
        <authorList>
            <person name="Naeem R."/>
            <person name="Antony C."/>
            <person name="Guan Q."/>
        </authorList>
    </citation>
    <scope>NUCLEOTIDE SEQUENCE</scope>
    <source>
        <strain evidence="1">2</strain>
    </source>
</reference>
<dbReference type="Pfam" id="PF08843">
    <property type="entry name" value="AbiEii"/>
    <property type="match status" value="1"/>
</dbReference>
<dbReference type="InterPro" id="IPR014942">
    <property type="entry name" value="AbiEii"/>
</dbReference>
<name>A0A653EJ50_9MYCO</name>